<reference evidence="1 2" key="1">
    <citation type="journal article" date="2018" name="ISME J.">
        <title>A methanotrophic archaeon couples anaerobic oxidation of methane to Fe(III) reduction.</title>
        <authorList>
            <person name="Cai C."/>
            <person name="Leu A.O."/>
            <person name="Xie G.J."/>
            <person name="Guo J."/>
            <person name="Feng Y."/>
            <person name="Zhao J.X."/>
            <person name="Tyson G.W."/>
            <person name="Yuan Z."/>
            <person name="Hu S."/>
        </authorList>
    </citation>
    <scope>NUCLEOTIDE SEQUENCE [LARGE SCALE GENOMIC DNA]</scope>
    <source>
        <strain evidence="1">FeB_12</strain>
    </source>
</reference>
<sequence>MQPGQFQIESPTAARPANAVAWGATISEANASVLTLLAGVALRGHLCDGERDLLDRFAAPNTLVFLVENNTYLHPENVEIVPFDQIQATLHAGDDAVFSHRQHLSDDLGRKTRTIRTARIGQTARGPLVLGMIGAELPELRTEHDRHFSAIAQNFRAAFKGLLPLTDWLTSRLARPEPTVIVGRSTGRVLALNQNAQTLLAPNGNAAIGEEFSSIRSSLVRPVGRERLSMENRSHGGLDVTVISVTAASARGKIAGPQIGAGFLEGMRHKTAGIMAAARFLQTALDQQPGHPVTEMLRIILDESAELDHDLCRHQLLAEYPRFAAETIDPVACLRKAIEARIMGRTCHDVALNEHLTAPVRIDIPRKALMFLYESILCTHCGAGSNAKTTIMVRHRDSGGIVLSFVTDCGRPRSESVYHEWRDYCDRLADAMNVPMEHRTTADYSQTETTLTLMA</sequence>
<dbReference type="AlphaFoldDB" id="A0A855XAU3"/>
<evidence type="ECO:0000313" key="1">
    <source>
        <dbReference type="EMBL" id="PWB75279.1"/>
    </source>
</evidence>
<gene>
    <name evidence="1" type="ORF">C3F09_02660</name>
</gene>
<accession>A0A855XAU3</accession>
<dbReference type="Proteomes" id="UP000250918">
    <property type="component" value="Unassembled WGS sequence"/>
</dbReference>
<protein>
    <submittedName>
        <fullName evidence="1">Uncharacterized protein</fullName>
    </submittedName>
</protein>
<dbReference type="EMBL" id="PQAP01000011">
    <property type="protein sequence ID" value="PWB75279.1"/>
    <property type="molecule type" value="Genomic_DNA"/>
</dbReference>
<name>A0A855XAU3_9BACT</name>
<comment type="caution">
    <text evidence="1">The sequence shown here is derived from an EMBL/GenBank/DDBJ whole genome shotgun (WGS) entry which is preliminary data.</text>
</comment>
<proteinExistence type="predicted"/>
<evidence type="ECO:0000313" key="2">
    <source>
        <dbReference type="Proteomes" id="UP000250918"/>
    </source>
</evidence>
<organism evidence="1 2">
    <name type="scientific">candidate division GN15 bacterium</name>
    <dbReference type="NCBI Taxonomy" id="2072418"/>
    <lineage>
        <taxon>Bacteria</taxon>
        <taxon>candidate division GN15</taxon>
    </lineage>
</organism>